<comment type="caution">
    <text evidence="2">The sequence shown here is derived from an EMBL/GenBank/DDBJ whole genome shotgun (WGS) entry which is preliminary data.</text>
</comment>
<protein>
    <submittedName>
        <fullName evidence="2">Uncharacterized protein</fullName>
    </submittedName>
</protein>
<reference evidence="2" key="1">
    <citation type="submission" date="2021-01" db="EMBL/GenBank/DDBJ databases">
        <authorList>
            <person name="Eckstrom K.M.E."/>
        </authorList>
    </citation>
    <scope>NUCLEOTIDE SEQUENCE</scope>
    <source>
        <strain evidence="2">UVCC 0001</strain>
    </source>
</reference>
<evidence type="ECO:0000313" key="3">
    <source>
        <dbReference type="Proteomes" id="UP001255856"/>
    </source>
</evidence>
<accession>A0AAD9IFS7</accession>
<sequence length="525" mass="55320">MRVVPARRHTESLALRACRITTDRYPALVSLDLTLVRGWGRFGCEAWIPAIKKLPLEHLVLGPTNGLRASHLAAICSLPRLESLHLFRKQLPPGSHAELRRLPASLRALTITWVHGGSPPNSSGNLVGLEFGASNHGLEEAVAAACELRQLERLEFDGCQGIPASSLAGMADMHALRTLRLARCGRLDADAVAALALAPALVALRLAETEVDSTTRLRSLGCVESVDMGAAACVVHLVDGAALLARGLQANRTLRRLGLSGRGTELDALAQAAPNLHALRELTLHAAPASRAKALTALARLPESCRDVRITLVCDAPDALAGGVEAAVAALGPRLRALGVVGAGEDQPWLSAGGALPPALPAETLAALGSLKGTLRDVRLQAVSVPGAATLLRAVGGVERLDLEDMHVGGEPATTLDAHAFAQLQHLRIVGADARVLIRALRPALQNCRRLVQCVLQCDRLEDADVVALSSASKLQAAALGLAELQDRVPHTLAHVTDCPLELDERLDADSLGRLEPFCPPGRLP</sequence>
<dbReference type="GO" id="GO:0005930">
    <property type="term" value="C:axoneme"/>
    <property type="evidence" value="ECO:0007669"/>
    <property type="project" value="UniProtKB-SubCell"/>
</dbReference>
<comment type="subcellular location">
    <subcellularLocation>
        <location evidence="1">Cytoplasm</location>
        <location evidence="1">Cytoskeleton</location>
        <location evidence="1">Cilium axoneme</location>
    </subcellularLocation>
</comment>
<dbReference type="PANTHER" id="PTHR13318">
    <property type="entry name" value="PARTNER OF PAIRED, ISOFORM B-RELATED"/>
    <property type="match status" value="1"/>
</dbReference>
<proteinExistence type="predicted"/>
<dbReference type="SUPFAM" id="SSF52047">
    <property type="entry name" value="RNI-like"/>
    <property type="match status" value="2"/>
</dbReference>
<dbReference type="AlphaFoldDB" id="A0AAD9IFS7"/>
<dbReference type="Proteomes" id="UP001255856">
    <property type="component" value="Unassembled WGS sequence"/>
</dbReference>
<gene>
    <name evidence="2" type="ORF">QBZ16_005526</name>
</gene>
<name>A0AAD9IFS7_PROWI</name>
<dbReference type="PANTHER" id="PTHR13318:SF190">
    <property type="entry name" value="PARTNER OF PAIRED, ISOFORM B"/>
    <property type="match status" value="1"/>
</dbReference>
<dbReference type="GO" id="GO:0019005">
    <property type="term" value="C:SCF ubiquitin ligase complex"/>
    <property type="evidence" value="ECO:0007669"/>
    <property type="project" value="TreeGrafter"/>
</dbReference>
<organism evidence="2 3">
    <name type="scientific">Prototheca wickerhamii</name>
    <dbReference type="NCBI Taxonomy" id="3111"/>
    <lineage>
        <taxon>Eukaryota</taxon>
        <taxon>Viridiplantae</taxon>
        <taxon>Chlorophyta</taxon>
        <taxon>core chlorophytes</taxon>
        <taxon>Trebouxiophyceae</taxon>
        <taxon>Chlorellales</taxon>
        <taxon>Chlorellaceae</taxon>
        <taxon>Prototheca</taxon>
    </lineage>
</organism>
<dbReference type="InterPro" id="IPR032675">
    <property type="entry name" value="LRR_dom_sf"/>
</dbReference>
<dbReference type="Gene3D" id="3.80.10.10">
    <property type="entry name" value="Ribonuclease Inhibitor"/>
    <property type="match status" value="2"/>
</dbReference>
<evidence type="ECO:0000313" key="2">
    <source>
        <dbReference type="EMBL" id="KAK2076766.1"/>
    </source>
</evidence>
<evidence type="ECO:0000256" key="1">
    <source>
        <dbReference type="ARBA" id="ARBA00004430"/>
    </source>
</evidence>
<dbReference type="EMBL" id="JASFZW010000009">
    <property type="protein sequence ID" value="KAK2076766.1"/>
    <property type="molecule type" value="Genomic_DNA"/>
</dbReference>
<dbReference type="GO" id="GO:0031146">
    <property type="term" value="P:SCF-dependent proteasomal ubiquitin-dependent protein catabolic process"/>
    <property type="evidence" value="ECO:0007669"/>
    <property type="project" value="TreeGrafter"/>
</dbReference>
<keyword evidence="3" id="KW-1185">Reference proteome</keyword>